<dbReference type="AlphaFoldDB" id="A0A919SNU5"/>
<evidence type="ECO:0000313" key="4">
    <source>
        <dbReference type="Proteomes" id="UP000681340"/>
    </source>
</evidence>
<feature type="chain" id="PRO_5037686931" evidence="2">
    <location>
        <begin position="21"/>
        <end position="208"/>
    </location>
</feature>
<gene>
    <name evidence="3" type="ORF">Aau02nite_64540</name>
</gene>
<accession>A0A919SNU5</accession>
<keyword evidence="4" id="KW-1185">Reference proteome</keyword>
<dbReference type="EMBL" id="BOQL01000055">
    <property type="protein sequence ID" value="GIM75164.1"/>
    <property type="molecule type" value="Genomic_DNA"/>
</dbReference>
<organism evidence="3 4">
    <name type="scientific">Actinoplanes auranticolor</name>
    <dbReference type="NCBI Taxonomy" id="47988"/>
    <lineage>
        <taxon>Bacteria</taxon>
        <taxon>Bacillati</taxon>
        <taxon>Actinomycetota</taxon>
        <taxon>Actinomycetes</taxon>
        <taxon>Micromonosporales</taxon>
        <taxon>Micromonosporaceae</taxon>
        <taxon>Actinoplanes</taxon>
    </lineage>
</organism>
<protein>
    <submittedName>
        <fullName evidence="3">Uncharacterized protein</fullName>
    </submittedName>
</protein>
<sequence>MLRIVCRRFLALAGLVTLLAACGEPPAPPLTAPPDVPGSAGVSAGPAYPLPSGITAPVPLPTGGLPPGSVPTLPYAPPATYVPPATLPLVTTTPPRTTTTTAAPTPTTSPAAKCRSGPTPAQVVAVLKGLPGIPDRKLAVADGPFCSGSWQFARVQIAGEDPKKAEQLFVVTTGTPTALKVIEAGTDVCSVEVQTKAPAGIRVRACGA</sequence>
<dbReference type="RefSeq" id="WP_212992340.1">
    <property type="nucleotide sequence ID" value="NZ_BAABEA010000050.1"/>
</dbReference>
<dbReference type="PROSITE" id="PS51257">
    <property type="entry name" value="PROKAR_LIPOPROTEIN"/>
    <property type="match status" value="1"/>
</dbReference>
<feature type="compositionally biased region" description="Low complexity" evidence="1">
    <location>
        <begin position="86"/>
        <end position="112"/>
    </location>
</feature>
<evidence type="ECO:0000313" key="3">
    <source>
        <dbReference type="EMBL" id="GIM75164.1"/>
    </source>
</evidence>
<proteinExistence type="predicted"/>
<dbReference type="Proteomes" id="UP000681340">
    <property type="component" value="Unassembled WGS sequence"/>
</dbReference>
<evidence type="ECO:0000256" key="1">
    <source>
        <dbReference type="SAM" id="MobiDB-lite"/>
    </source>
</evidence>
<name>A0A919SNU5_9ACTN</name>
<evidence type="ECO:0000256" key="2">
    <source>
        <dbReference type="SAM" id="SignalP"/>
    </source>
</evidence>
<feature type="region of interest" description="Disordered" evidence="1">
    <location>
        <begin position="86"/>
        <end position="117"/>
    </location>
</feature>
<reference evidence="3" key="1">
    <citation type="submission" date="2021-03" db="EMBL/GenBank/DDBJ databases">
        <title>Whole genome shotgun sequence of Actinoplanes auranticolor NBRC 12245.</title>
        <authorList>
            <person name="Komaki H."/>
            <person name="Tamura T."/>
        </authorList>
    </citation>
    <scope>NUCLEOTIDE SEQUENCE</scope>
    <source>
        <strain evidence="3">NBRC 12245</strain>
    </source>
</reference>
<keyword evidence="2" id="KW-0732">Signal</keyword>
<feature type="signal peptide" evidence="2">
    <location>
        <begin position="1"/>
        <end position="20"/>
    </location>
</feature>
<comment type="caution">
    <text evidence="3">The sequence shown here is derived from an EMBL/GenBank/DDBJ whole genome shotgun (WGS) entry which is preliminary data.</text>
</comment>